<organism evidence="1 2">
    <name type="scientific">Daphnia magna</name>
    <dbReference type="NCBI Taxonomy" id="35525"/>
    <lineage>
        <taxon>Eukaryota</taxon>
        <taxon>Metazoa</taxon>
        <taxon>Ecdysozoa</taxon>
        <taxon>Arthropoda</taxon>
        <taxon>Crustacea</taxon>
        <taxon>Branchiopoda</taxon>
        <taxon>Diplostraca</taxon>
        <taxon>Cladocera</taxon>
        <taxon>Anomopoda</taxon>
        <taxon>Daphniidae</taxon>
        <taxon>Daphnia</taxon>
    </lineage>
</organism>
<evidence type="ECO:0000313" key="2">
    <source>
        <dbReference type="Proteomes" id="UP001234178"/>
    </source>
</evidence>
<name>A0ABQ9YXK0_9CRUS</name>
<protein>
    <submittedName>
        <fullName evidence="1">Uncharacterized protein</fullName>
    </submittedName>
</protein>
<dbReference type="EMBL" id="JAOYFB010000001">
    <property type="protein sequence ID" value="KAK4004915.1"/>
    <property type="molecule type" value="Genomic_DNA"/>
</dbReference>
<dbReference type="PROSITE" id="PS51257">
    <property type="entry name" value="PROKAR_LIPOPROTEIN"/>
    <property type="match status" value="1"/>
</dbReference>
<sequence length="74" mass="8431">MKNNIYCYCLSYSDRLNLHLTILHNLPVGTGCLSASHLGPAGREFCRQLPPRTTISYWYEMVEKVVLGSYKSGY</sequence>
<accession>A0ABQ9YXK0</accession>
<comment type="caution">
    <text evidence="1">The sequence shown here is derived from an EMBL/GenBank/DDBJ whole genome shotgun (WGS) entry which is preliminary data.</text>
</comment>
<evidence type="ECO:0000313" key="1">
    <source>
        <dbReference type="EMBL" id="KAK4004915.1"/>
    </source>
</evidence>
<reference evidence="1 2" key="1">
    <citation type="journal article" date="2023" name="Nucleic Acids Res.">
        <title>The hologenome of Daphnia magna reveals possible DNA methylation and microbiome-mediated evolution of the host genome.</title>
        <authorList>
            <person name="Chaturvedi A."/>
            <person name="Li X."/>
            <person name="Dhandapani V."/>
            <person name="Marshall H."/>
            <person name="Kissane S."/>
            <person name="Cuenca-Cambronero M."/>
            <person name="Asole G."/>
            <person name="Calvet F."/>
            <person name="Ruiz-Romero M."/>
            <person name="Marangio P."/>
            <person name="Guigo R."/>
            <person name="Rago D."/>
            <person name="Mirbahai L."/>
            <person name="Eastwood N."/>
            <person name="Colbourne J.K."/>
            <person name="Zhou J."/>
            <person name="Mallon E."/>
            <person name="Orsini L."/>
        </authorList>
    </citation>
    <scope>NUCLEOTIDE SEQUENCE [LARGE SCALE GENOMIC DNA]</scope>
    <source>
        <strain evidence="1">LRV0_1</strain>
    </source>
</reference>
<proteinExistence type="predicted"/>
<gene>
    <name evidence="1" type="ORF">OUZ56_006644</name>
</gene>
<keyword evidence="2" id="KW-1185">Reference proteome</keyword>
<dbReference type="Proteomes" id="UP001234178">
    <property type="component" value="Unassembled WGS sequence"/>
</dbReference>